<dbReference type="Gene3D" id="2.60.40.10">
    <property type="entry name" value="Immunoglobulins"/>
    <property type="match status" value="2"/>
</dbReference>
<dbReference type="InParanoid" id="H3AGM7"/>
<dbReference type="SMART" id="SM00060">
    <property type="entry name" value="FN3"/>
    <property type="match status" value="1"/>
</dbReference>
<dbReference type="Bgee" id="ENSLACG00000007773">
    <property type="expression patterns" value="Expressed in pelvic fin and 3 other cell types or tissues"/>
</dbReference>
<evidence type="ECO:0000256" key="7">
    <source>
        <dbReference type="ARBA" id="ARBA00022989"/>
    </source>
</evidence>
<reference evidence="15" key="3">
    <citation type="submission" date="2025-09" db="UniProtKB">
        <authorList>
            <consortium name="Ensembl"/>
        </authorList>
    </citation>
    <scope>IDENTIFICATION</scope>
</reference>
<keyword evidence="16" id="KW-1185">Reference proteome</keyword>
<dbReference type="PANTHER" id="PTHR23037">
    <property type="entry name" value="CYTOKINE RECEPTOR"/>
    <property type="match status" value="1"/>
</dbReference>
<evidence type="ECO:0000256" key="1">
    <source>
        <dbReference type="ARBA" id="ARBA00004479"/>
    </source>
</evidence>
<dbReference type="GeneTree" id="ENSGT00510000049182"/>
<dbReference type="eggNOG" id="ENOG502S3Y8">
    <property type="taxonomic scope" value="Eukaryota"/>
</dbReference>
<keyword evidence="8 13" id="KW-0472">Membrane</keyword>
<evidence type="ECO:0000256" key="5">
    <source>
        <dbReference type="ARBA" id="ARBA00022692"/>
    </source>
</evidence>
<proteinExistence type="inferred from homology"/>
<dbReference type="InterPro" id="IPR003961">
    <property type="entry name" value="FN3_dom"/>
</dbReference>
<dbReference type="STRING" id="7897.ENSLACP00000008798"/>
<accession>H3AGM7</accession>
<keyword evidence="6" id="KW-0732">Signal</keyword>
<organism evidence="15 16">
    <name type="scientific">Latimeria chalumnae</name>
    <name type="common">Coelacanth</name>
    <dbReference type="NCBI Taxonomy" id="7897"/>
    <lineage>
        <taxon>Eukaryota</taxon>
        <taxon>Metazoa</taxon>
        <taxon>Chordata</taxon>
        <taxon>Craniata</taxon>
        <taxon>Vertebrata</taxon>
        <taxon>Euteleostomi</taxon>
        <taxon>Coelacanthiformes</taxon>
        <taxon>Coelacanthidae</taxon>
        <taxon>Latimeria</taxon>
    </lineage>
</organism>
<protein>
    <recommendedName>
        <fullName evidence="3">Interleukin-4 receptor subunit alpha</fullName>
    </recommendedName>
</protein>
<reference evidence="15" key="2">
    <citation type="submission" date="2025-08" db="UniProtKB">
        <authorList>
            <consortium name="Ensembl"/>
        </authorList>
    </citation>
    <scope>IDENTIFICATION</scope>
</reference>
<dbReference type="EMBL" id="AFYH01193483">
    <property type="status" value="NOT_ANNOTATED_CDS"/>
    <property type="molecule type" value="Genomic_DNA"/>
</dbReference>
<dbReference type="Pfam" id="PF09238">
    <property type="entry name" value="IL4Ra_N"/>
    <property type="match status" value="1"/>
</dbReference>
<dbReference type="EMBL" id="AFYH01193484">
    <property type="status" value="NOT_ANNOTATED_CDS"/>
    <property type="molecule type" value="Genomic_DNA"/>
</dbReference>
<dbReference type="PROSITE" id="PS01355">
    <property type="entry name" value="HEMATOPO_REC_S_F1"/>
    <property type="match status" value="1"/>
</dbReference>
<dbReference type="Proteomes" id="UP000008672">
    <property type="component" value="Unassembled WGS sequence"/>
</dbReference>
<dbReference type="AlphaFoldDB" id="H3AGM7"/>
<keyword evidence="4" id="KW-0597">Phosphoprotein</keyword>
<dbReference type="GO" id="GO:0009897">
    <property type="term" value="C:external side of plasma membrane"/>
    <property type="evidence" value="ECO:0007669"/>
    <property type="project" value="TreeGrafter"/>
</dbReference>
<evidence type="ECO:0000259" key="14">
    <source>
        <dbReference type="PROSITE" id="PS50853"/>
    </source>
</evidence>
<dbReference type="OMA" id="KGGHENT"/>
<dbReference type="CDD" id="cd00063">
    <property type="entry name" value="FN3"/>
    <property type="match status" value="1"/>
</dbReference>
<evidence type="ECO:0000313" key="15">
    <source>
        <dbReference type="Ensembl" id="ENSLACP00000008798.1"/>
    </source>
</evidence>
<dbReference type="GO" id="GO:0002532">
    <property type="term" value="P:production of molecular mediator involved in inflammatory response"/>
    <property type="evidence" value="ECO:0007669"/>
    <property type="project" value="InterPro"/>
</dbReference>
<evidence type="ECO:0000256" key="13">
    <source>
        <dbReference type="SAM" id="Phobius"/>
    </source>
</evidence>
<name>H3AGM7_LATCH</name>
<dbReference type="InterPro" id="IPR036116">
    <property type="entry name" value="FN3_sf"/>
</dbReference>
<evidence type="ECO:0000256" key="11">
    <source>
        <dbReference type="ARBA" id="ARBA00023180"/>
    </source>
</evidence>
<dbReference type="InterPro" id="IPR003531">
    <property type="entry name" value="Hempt_rcpt_S_F1_CS"/>
</dbReference>
<dbReference type="GO" id="GO:0004896">
    <property type="term" value="F:cytokine receptor activity"/>
    <property type="evidence" value="ECO:0007669"/>
    <property type="project" value="InterPro"/>
</dbReference>
<feature type="transmembrane region" description="Helical" evidence="13">
    <location>
        <begin position="205"/>
        <end position="226"/>
    </location>
</feature>
<evidence type="ECO:0000256" key="12">
    <source>
        <dbReference type="ARBA" id="ARBA00025115"/>
    </source>
</evidence>
<comment type="subcellular location">
    <subcellularLocation>
        <location evidence="1">Membrane</location>
        <topology evidence="1">Single-pass type I membrane protein</topology>
    </subcellularLocation>
</comment>
<evidence type="ECO:0000256" key="3">
    <source>
        <dbReference type="ARBA" id="ARBA00018975"/>
    </source>
</evidence>
<reference evidence="16" key="1">
    <citation type="submission" date="2011-08" db="EMBL/GenBank/DDBJ databases">
        <title>The draft genome of Latimeria chalumnae.</title>
        <authorList>
            <person name="Di Palma F."/>
            <person name="Alfoldi J."/>
            <person name="Johnson J."/>
            <person name="Berlin A."/>
            <person name="Gnerre S."/>
            <person name="Jaffe D."/>
            <person name="MacCallum I."/>
            <person name="Young S."/>
            <person name="Walker B.J."/>
            <person name="Lander E."/>
            <person name="Lindblad-Toh K."/>
        </authorList>
    </citation>
    <scope>NUCLEOTIDE SEQUENCE [LARGE SCALE GENOMIC DNA]</scope>
    <source>
        <strain evidence="16">Wild caught</strain>
    </source>
</reference>
<evidence type="ECO:0000256" key="10">
    <source>
        <dbReference type="ARBA" id="ARBA00023170"/>
    </source>
</evidence>
<dbReference type="SUPFAM" id="SSF49265">
    <property type="entry name" value="Fibronectin type III"/>
    <property type="match status" value="2"/>
</dbReference>
<dbReference type="HOGENOM" id="CLU_100823_0_0_1"/>
<dbReference type="InterPro" id="IPR013783">
    <property type="entry name" value="Ig-like_fold"/>
</dbReference>
<evidence type="ECO:0000256" key="2">
    <source>
        <dbReference type="ARBA" id="ARBA00008280"/>
    </source>
</evidence>
<keyword evidence="5 13" id="KW-0812">Transmembrane</keyword>
<evidence type="ECO:0000256" key="4">
    <source>
        <dbReference type="ARBA" id="ARBA00022553"/>
    </source>
</evidence>
<evidence type="ECO:0000313" key="16">
    <source>
        <dbReference type="Proteomes" id="UP000008672"/>
    </source>
</evidence>
<keyword evidence="9" id="KW-1015">Disulfide bond</keyword>
<dbReference type="Pfam" id="PF00041">
    <property type="entry name" value="fn3"/>
    <property type="match status" value="1"/>
</dbReference>
<evidence type="ECO:0000256" key="9">
    <source>
        <dbReference type="ARBA" id="ARBA00023157"/>
    </source>
</evidence>
<feature type="domain" description="Fibronectin type-III" evidence="14">
    <location>
        <begin position="95"/>
        <end position="196"/>
    </location>
</feature>
<evidence type="ECO:0000256" key="8">
    <source>
        <dbReference type="ARBA" id="ARBA00023136"/>
    </source>
</evidence>
<dbReference type="EMBL" id="AFYH01193482">
    <property type="status" value="NOT_ANNOTATED_CDS"/>
    <property type="molecule type" value="Genomic_DNA"/>
</dbReference>
<keyword evidence="10" id="KW-0675">Receptor</keyword>
<sequence length="234" mass="27318">KSSSEIDLKCSNDYDTELICMWKAGNEEYCNQILYYHRDRFPVQNGSCIPKLESANCVCRITLDSIIFADEYRIVIWSSDVILANITLAAPETIKPKRPENLTIETEKMRLSWKNPYDDGSFLSDELIFQVHYKKKGDPEKNAIEQNVSATTEYVIISNDLEPGVNYTAKVRVRSEEYKTDWSDWSEEVEFHSAVQFIFEDMLHVLIPDTFCVLLVILIFACFFCYTKLKVKWW</sequence>
<comment type="function">
    <text evidence="12">Receptor for both interleukin 4 and interleukin 13. Couples to the JAK1/2/3-STAT6 pathway. The IL4 response is involved in promoting Th2 differentiation. The IL4/IL13 responses are involved in regulating IgE production and, chemokine and mucus production at sites of allergic inflammation. In certain cell types, can signal through activation of insulin receptor substrates, IRS1/IRS2.</text>
</comment>
<keyword evidence="11" id="KW-0325">Glycoprotein</keyword>
<dbReference type="EMBL" id="AFYH01193481">
    <property type="status" value="NOT_ANNOTATED_CDS"/>
    <property type="molecule type" value="Genomic_DNA"/>
</dbReference>
<dbReference type="Ensembl" id="ENSLACT00000008867.1">
    <property type="protein sequence ID" value="ENSLACP00000008798.1"/>
    <property type="gene ID" value="ENSLACG00000007773.1"/>
</dbReference>
<comment type="similarity">
    <text evidence="2">Belongs to the type I cytokine receptor family. Type 4 subfamily.</text>
</comment>
<dbReference type="PANTHER" id="PTHR23037:SF32">
    <property type="entry name" value="INTERLEUKIN-4 RECEPTOR SUBUNIT ALPHA"/>
    <property type="match status" value="1"/>
</dbReference>
<keyword evidence="7 13" id="KW-1133">Transmembrane helix</keyword>
<dbReference type="PROSITE" id="PS50853">
    <property type="entry name" value="FN3"/>
    <property type="match status" value="1"/>
</dbReference>
<dbReference type="InterPro" id="IPR015319">
    <property type="entry name" value="IL-4_rcpt-alpha_N"/>
</dbReference>
<evidence type="ECO:0000256" key="6">
    <source>
        <dbReference type="ARBA" id="ARBA00022729"/>
    </source>
</evidence>